<feature type="compositionally biased region" description="Basic and acidic residues" evidence="6">
    <location>
        <begin position="21"/>
        <end position="36"/>
    </location>
</feature>
<feature type="compositionally biased region" description="Polar residues" evidence="6">
    <location>
        <begin position="449"/>
        <end position="460"/>
    </location>
</feature>
<dbReference type="EMBL" id="JAXOVC010000005">
    <property type="protein sequence ID" value="KAK4501411.1"/>
    <property type="molecule type" value="Genomic_DNA"/>
</dbReference>
<organism evidence="8 9">
    <name type="scientific">Zasmidium cellare</name>
    <name type="common">Wine cellar mold</name>
    <name type="synonym">Racodium cellare</name>
    <dbReference type="NCBI Taxonomy" id="395010"/>
    <lineage>
        <taxon>Eukaryota</taxon>
        <taxon>Fungi</taxon>
        <taxon>Dikarya</taxon>
        <taxon>Ascomycota</taxon>
        <taxon>Pezizomycotina</taxon>
        <taxon>Dothideomycetes</taxon>
        <taxon>Dothideomycetidae</taxon>
        <taxon>Mycosphaerellales</taxon>
        <taxon>Mycosphaerellaceae</taxon>
        <taxon>Zasmidium</taxon>
    </lineage>
</organism>
<evidence type="ECO:0000256" key="2">
    <source>
        <dbReference type="ARBA" id="ARBA00022553"/>
    </source>
</evidence>
<feature type="compositionally biased region" description="Acidic residues" evidence="6">
    <location>
        <begin position="699"/>
        <end position="709"/>
    </location>
</feature>
<dbReference type="Gene3D" id="3.40.395.10">
    <property type="entry name" value="Adenoviral Proteinase, Chain A"/>
    <property type="match status" value="1"/>
</dbReference>
<feature type="compositionally biased region" description="Acidic residues" evidence="6">
    <location>
        <begin position="1242"/>
        <end position="1263"/>
    </location>
</feature>
<dbReference type="Proteomes" id="UP001305779">
    <property type="component" value="Unassembled WGS sequence"/>
</dbReference>
<feature type="region of interest" description="Disordered" evidence="6">
    <location>
        <begin position="1"/>
        <end position="524"/>
    </location>
</feature>
<comment type="caution">
    <text evidence="8">The sequence shown here is derived from an EMBL/GenBank/DDBJ whole genome shotgun (WGS) entry which is preliminary data.</text>
</comment>
<feature type="compositionally biased region" description="Low complexity" evidence="6">
    <location>
        <begin position="1135"/>
        <end position="1181"/>
    </location>
</feature>
<feature type="compositionally biased region" description="Basic residues" evidence="6">
    <location>
        <begin position="991"/>
        <end position="1001"/>
    </location>
</feature>
<comment type="similarity">
    <text evidence="1">Belongs to the peptidase C48 family.</text>
</comment>
<feature type="compositionally biased region" description="Basic and acidic residues" evidence="6">
    <location>
        <begin position="356"/>
        <end position="367"/>
    </location>
</feature>
<feature type="compositionally biased region" description="Polar residues" evidence="6">
    <location>
        <begin position="971"/>
        <end position="988"/>
    </location>
</feature>
<feature type="compositionally biased region" description="Basic and acidic residues" evidence="6">
    <location>
        <begin position="1338"/>
        <end position="1352"/>
    </location>
</feature>
<proteinExistence type="inferred from homology"/>
<keyword evidence="4" id="KW-0833">Ubl conjugation pathway</keyword>
<evidence type="ECO:0000313" key="8">
    <source>
        <dbReference type="EMBL" id="KAK4501411.1"/>
    </source>
</evidence>
<sequence length="1364" mass="151231">MPPFLDFVNRMLGNSQPNDDGGDKPHPASHKETHDGIEEEEVQHTGSKRAGANAHGERAAKRSRPSGDTNRLIQNDRAVPKDATTISFPANTGYDHVAGWQRVSQRTIEPNKPNMAAGHRRGIRPQNSLSRDTPQSGRGGDPGRPFQKYAASQHPQLPTQASRGSNVAARPGFPNDSPQTEGRPPPKKRKMSNNSHVDLTGDNDEEQFGLAVARQGKRMQTASQASGSSLHGKSKKQQEMFASRELSSVDDILRPTRSLQEIRSANKGNVPSDHASARTSDRARSIRNETRSANGTRGSPVQLDEEDDTERRSHRPITQSQPPRSKHRTVVPAINLEEGVEDYADQYTRKLQQRRGNAEQGDRHDIHGMNGIFHGQTQSTDGDGHARTTVPADYASGRTPRQTSSRNGRIDDKTHDAFRDDEPRLNDTFRRDDGLGKKPKQTKLVDQMRGTSGSNRQSLNSEEDVLVGPRTVPSASSRAASPHKQPAKGRATTRSETQQTHEPSSIKPTAFTRNGKPLNASIARTPQDISDAEDVDGPEQVRIPIRSMCSKACLLSQKGLELVWDEDLSAFSLLRNRCQVRTPDGQTVVKIGAQEVNTWKHAKNSTCVWLCGPATNTSNGHILIEFESERGMAQCHEYLLAVIKSLKHEPVAIDTLKRVFLQMPKELHKANQRLKNNATRAVQLIDDTEQRRGSRPPAEDEEIVYEDDDRPQTRRIKARERMQEGSLAELLSRKSRDSSREPRQALDQDGEVSRHFEQPRRSTRQTQPVRPKTRTPSPVKWTRANNPPRWSHSVVYPEQGLRRVTVDFEDLERLDEGEFLNDNVVNFELRQIEENMAPEHKSKVHFFNTYFFSSMSNKNGKKDFNYEAVERWTKKTDLFNIPYIVVPINLELHWFVAIICNLPAVERKFKGFDDLEDGVDKEPSDTNGAEQPAADEFRAEADAQVEAHSSVRGGDSPADEVFEFGDDGKVTATQSSALEDTAPSSRPSTAKGKKAKKRAPALRKYDPKEPIIMSLDSFAIQRTAELKYLKLYISAEAKAKRGISLEPSSLQGMSAKGIPEQPNFCDCGVYLLGYVAEFAKDPDAFVRKVLTREDQEKDFANFDASAKRDEIREKLLKLQTVQDAERKAQKKAKAAAKAGQTPKTQKETPAAVSSKSAAPASTTQKSAAPASTAQKSAAPPKTSDARTSMPRSSPCPPAVGTRTKKLAPDDEGEELEVEPPSFVGKGRKEPSPALPRVPTPADPEDDEDEDEAEDEMLMDDVESESAKKRAFRSATPQRPRAPDIYSQRLPVPSSGRGKATVSPLGGSRGLEAWVNNVEANDVEDDGPEIIDIGDEENETARAEVPDSQERPSRAKQGTGRHIRF</sequence>
<dbReference type="InterPro" id="IPR051947">
    <property type="entry name" value="Sentrin-specific_protease"/>
</dbReference>
<evidence type="ECO:0000259" key="7">
    <source>
        <dbReference type="PROSITE" id="PS50600"/>
    </source>
</evidence>
<feature type="compositionally biased region" description="Polar residues" evidence="6">
    <location>
        <begin position="153"/>
        <end position="165"/>
    </location>
</feature>
<gene>
    <name evidence="8" type="ORF">PRZ48_007220</name>
</gene>
<accession>A0ABR0EJP3</accession>
<dbReference type="PANTHER" id="PTHR46896">
    <property type="entry name" value="SENTRIN-SPECIFIC PROTEASE"/>
    <property type="match status" value="1"/>
</dbReference>
<dbReference type="PANTHER" id="PTHR46896:SF3">
    <property type="entry name" value="FI06413P-RELATED"/>
    <property type="match status" value="1"/>
</dbReference>
<feature type="compositionally biased region" description="Basic and acidic residues" evidence="6">
    <location>
        <begin position="408"/>
        <end position="436"/>
    </location>
</feature>
<dbReference type="Pfam" id="PF02902">
    <property type="entry name" value="Peptidase_C48"/>
    <property type="match status" value="1"/>
</dbReference>
<dbReference type="PROSITE" id="PS50600">
    <property type="entry name" value="ULP_PROTEASE"/>
    <property type="match status" value="1"/>
</dbReference>
<name>A0ABR0EJP3_ZASCE</name>
<feature type="compositionally biased region" description="Polar residues" evidence="6">
    <location>
        <begin position="257"/>
        <end position="269"/>
    </location>
</feature>
<evidence type="ECO:0000256" key="4">
    <source>
        <dbReference type="ARBA" id="ARBA00022786"/>
    </source>
</evidence>
<dbReference type="InterPro" id="IPR038765">
    <property type="entry name" value="Papain-like_cys_pep_sf"/>
</dbReference>
<evidence type="ECO:0000256" key="3">
    <source>
        <dbReference type="ARBA" id="ARBA00022670"/>
    </source>
</evidence>
<feature type="compositionally biased region" description="Acidic residues" evidence="6">
    <location>
        <begin position="1320"/>
        <end position="1337"/>
    </location>
</feature>
<evidence type="ECO:0000256" key="1">
    <source>
        <dbReference type="ARBA" id="ARBA00005234"/>
    </source>
</evidence>
<dbReference type="InterPro" id="IPR003653">
    <property type="entry name" value="Peptidase_C48_C"/>
</dbReference>
<feature type="compositionally biased region" description="Pro residues" evidence="6">
    <location>
        <begin position="1232"/>
        <end position="1241"/>
    </location>
</feature>
<keyword evidence="5" id="KW-0378">Hydrolase</keyword>
<feature type="compositionally biased region" description="Polar residues" evidence="6">
    <location>
        <begin position="125"/>
        <end position="136"/>
    </location>
</feature>
<feature type="domain" description="Ubiquitin-like protease family profile" evidence="7">
    <location>
        <begin position="804"/>
        <end position="1078"/>
    </location>
</feature>
<feature type="compositionally biased region" description="Basic and acidic residues" evidence="6">
    <location>
        <begin position="731"/>
        <end position="760"/>
    </location>
</feature>
<keyword evidence="2" id="KW-0597">Phosphoprotein</keyword>
<feature type="compositionally biased region" description="Polar residues" evidence="6">
    <location>
        <begin position="218"/>
        <end position="231"/>
    </location>
</feature>
<dbReference type="SUPFAM" id="SSF54001">
    <property type="entry name" value="Cysteine proteinases"/>
    <property type="match status" value="1"/>
</dbReference>
<feature type="region of interest" description="Disordered" evidence="6">
    <location>
        <begin position="939"/>
        <end position="1001"/>
    </location>
</feature>
<keyword evidence="3" id="KW-0645">Protease</keyword>
<feature type="compositionally biased region" description="Basic and acidic residues" evidence="6">
    <location>
        <begin position="275"/>
        <end position="290"/>
    </location>
</feature>
<keyword evidence="9" id="KW-1185">Reference proteome</keyword>
<evidence type="ECO:0000256" key="6">
    <source>
        <dbReference type="SAM" id="MobiDB-lite"/>
    </source>
</evidence>
<protein>
    <recommendedName>
        <fullName evidence="7">Ubiquitin-like protease family profile domain-containing protein</fullName>
    </recommendedName>
</protein>
<evidence type="ECO:0000313" key="9">
    <source>
        <dbReference type="Proteomes" id="UP001305779"/>
    </source>
</evidence>
<feature type="region of interest" description="Disordered" evidence="6">
    <location>
        <begin position="672"/>
        <end position="786"/>
    </location>
</feature>
<evidence type="ECO:0000256" key="5">
    <source>
        <dbReference type="ARBA" id="ARBA00022801"/>
    </source>
</evidence>
<feature type="compositionally biased region" description="Polar residues" evidence="6">
    <location>
        <begin position="492"/>
        <end position="507"/>
    </location>
</feature>
<reference evidence="8 9" key="1">
    <citation type="journal article" date="2023" name="G3 (Bethesda)">
        <title>A chromosome-level genome assembly of Zasmidium syzygii isolated from banana leaves.</title>
        <authorList>
            <person name="van Westerhoven A.C."/>
            <person name="Mehrabi R."/>
            <person name="Talebi R."/>
            <person name="Steentjes M.B.F."/>
            <person name="Corcolon B."/>
            <person name="Chong P.A."/>
            <person name="Kema G.H.J."/>
            <person name="Seidl M.F."/>
        </authorList>
    </citation>
    <scope>NUCLEOTIDE SEQUENCE [LARGE SCALE GENOMIC DNA]</scope>
    <source>
        <strain evidence="8 9">P124</strain>
    </source>
</reference>
<feature type="region of interest" description="Disordered" evidence="6">
    <location>
        <begin position="1127"/>
        <end position="1364"/>
    </location>
</feature>